<organism evidence="2 3">
    <name type="scientific">Pleuronectes platessa</name>
    <name type="common">European plaice</name>
    <dbReference type="NCBI Taxonomy" id="8262"/>
    <lineage>
        <taxon>Eukaryota</taxon>
        <taxon>Metazoa</taxon>
        <taxon>Chordata</taxon>
        <taxon>Craniata</taxon>
        <taxon>Vertebrata</taxon>
        <taxon>Euteleostomi</taxon>
        <taxon>Actinopterygii</taxon>
        <taxon>Neopterygii</taxon>
        <taxon>Teleostei</taxon>
        <taxon>Neoteleostei</taxon>
        <taxon>Acanthomorphata</taxon>
        <taxon>Carangaria</taxon>
        <taxon>Pleuronectiformes</taxon>
        <taxon>Pleuronectoidei</taxon>
        <taxon>Pleuronectidae</taxon>
        <taxon>Pleuronectes</taxon>
    </lineage>
</organism>
<feature type="region of interest" description="Disordered" evidence="1">
    <location>
        <begin position="50"/>
        <end position="75"/>
    </location>
</feature>
<proteinExistence type="predicted"/>
<protein>
    <submittedName>
        <fullName evidence="2">Uncharacterized protein</fullName>
    </submittedName>
</protein>
<evidence type="ECO:0000256" key="1">
    <source>
        <dbReference type="SAM" id="MobiDB-lite"/>
    </source>
</evidence>
<dbReference type="AlphaFoldDB" id="A0A9N7VQW1"/>
<accession>A0A9N7VQW1</accession>
<evidence type="ECO:0000313" key="2">
    <source>
        <dbReference type="EMBL" id="CAB1456696.1"/>
    </source>
</evidence>
<sequence>MTFGMTSSPGSLFLTSFSKVDPGPICQDVGATARRPSLHRHCDAGLPSFAQGYPGEEAPSSVENIRQSGAARAQN</sequence>
<gene>
    <name evidence="2" type="ORF">PLEPLA_LOCUS44488</name>
</gene>
<reference evidence="2" key="1">
    <citation type="submission" date="2020-03" db="EMBL/GenBank/DDBJ databases">
        <authorList>
            <person name="Weist P."/>
        </authorList>
    </citation>
    <scope>NUCLEOTIDE SEQUENCE</scope>
</reference>
<name>A0A9N7VQW1_PLEPL</name>
<dbReference type="Proteomes" id="UP001153269">
    <property type="component" value="Unassembled WGS sequence"/>
</dbReference>
<dbReference type="EMBL" id="CADEAL010004307">
    <property type="protein sequence ID" value="CAB1456696.1"/>
    <property type="molecule type" value="Genomic_DNA"/>
</dbReference>
<comment type="caution">
    <text evidence="2">The sequence shown here is derived from an EMBL/GenBank/DDBJ whole genome shotgun (WGS) entry which is preliminary data.</text>
</comment>
<keyword evidence="3" id="KW-1185">Reference proteome</keyword>
<feature type="compositionally biased region" description="Polar residues" evidence="1">
    <location>
        <begin position="61"/>
        <end position="75"/>
    </location>
</feature>
<evidence type="ECO:0000313" key="3">
    <source>
        <dbReference type="Proteomes" id="UP001153269"/>
    </source>
</evidence>